<dbReference type="InterPro" id="IPR056203">
    <property type="entry name" value="Cds6_C"/>
</dbReference>
<dbReference type="InterPro" id="IPR019734">
    <property type="entry name" value="TPR_rpt"/>
</dbReference>
<evidence type="ECO:0000259" key="4">
    <source>
        <dbReference type="Pfam" id="PF24125"/>
    </source>
</evidence>
<dbReference type="Proteomes" id="UP000595332">
    <property type="component" value="Chromosome"/>
</dbReference>
<dbReference type="PROSITE" id="PS51257">
    <property type="entry name" value="PROKAR_LIPOPROTEIN"/>
    <property type="match status" value="1"/>
</dbReference>
<dbReference type="SUPFAM" id="SSF48452">
    <property type="entry name" value="TPR-like"/>
    <property type="match status" value="1"/>
</dbReference>
<name>A0A7R6PKS3_9GAMM</name>
<proteinExistence type="predicted"/>
<dbReference type="KEGG" id="njp:NEJAP_2982"/>
<accession>A0A7R6PKS3</accession>
<dbReference type="Gene3D" id="1.25.40.10">
    <property type="entry name" value="Tetratricopeptide repeat domain"/>
    <property type="match status" value="1"/>
</dbReference>
<keyword evidence="2 3" id="KW-0802">TPR repeat</keyword>
<keyword evidence="1" id="KW-0677">Repeat</keyword>
<dbReference type="RefSeq" id="WP_201348072.1">
    <property type="nucleotide sequence ID" value="NZ_AP014546.1"/>
</dbReference>
<dbReference type="InterPro" id="IPR051685">
    <property type="entry name" value="Ycf3/AcsC/BcsC/TPR_MFPF"/>
</dbReference>
<dbReference type="AlphaFoldDB" id="A0A7R6PKS3"/>
<evidence type="ECO:0000313" key="6">
    <source>
        <dbReference type="Proteomes" id="UP000595332"/>
    </source>
</evidence>
<feature type="domain" description="Cds6 C-terminal" evidence="4">
    <location>
        <begin position="348"/>
        <end position="451"/>
    </location>
</feature>
<evidence type="ECO:0000256" key="3">
    <source>
        <dbReference type="PROSITE-ProRule" id="PRU00339"/>
    </source>
</evidence>
<dbReference type="Pfam" id="PF24125">
    <property type="entry name" value="Cds6_C"/>
    <property type="match status" value="1"/>
</dbReference>
<evidence type="ECO:0000256" key="2">
    <source>
        <dbReference type="ARBA" id="ARBA00022803"/>
    </source>
</evidence>
<dbReference type="InterPro" id="IPR011990">
    <property type="entry name" value="TPR-like_helical_dom_sf"/>
</dbReference>
<dbReference type="SMART" id="SM00028">
    <property type="entry name" value="TPR"/>
    <property type="match status" value="2"/>
</dbReference>
<reference evidence="5 6" key="1">
    <citation type="journal article" date="2008" name="Int. J. Syst. Evol. Microbiol.">
        <title>Neptunomonas japonica sp. nov., an Osedax japonicus symbiont-like bacterium isolated from sediment adjacent to sperm whale carcasses off Kagoshima, Japan.</title>
        <authorList>
            <person name="Miyazaki M."/>
            <person name="Nogi Y."/>
            <person name="Fujiwara Y."/>
            <person name="Kawato M."/>
            <person name="Kubokawa K."/>
            <person name="Horikoshi K."/>
        </authorList>
    </citation>
    <scope>NUCLEOTIDE SEQUENCE [LARGE SCALE GENOMIC DNA]</scope>
    <source>
        <strain evidence="5 6">JAMM 1380</strain>
    </source>
</reference>
<sequence>MDIKRTHIALFIAATMATTGCSADSQDASTSEYCRNGGFSTDYTCDQDKQVPDRKMIDVKALPSTDEAWMEGKLAEIKAWLQQEQEPTGTANNISNPPSAVIPQGIAVRNPSATDPELMRIEAMSREKNHRAAMSAVNSFLASHPDSLEGKLTKSLVLNNMGQFKEAEALLKNTIARYPSSPEVYNNLAVLYAGQGDYGRAIETLLKAFSTHPTYAQVHQNLRELYATVASQAYNRALDLNEKSSAPQLVMLRRTTGNSASALNYQPSAIVSNDKLAAIKAVSATQPIIAAAQPAPPKTMATKPAIIKPVAKEPVVAKVVTKVQAPVIVEASTPIKPVNTQQLAQEAVSHINSWASAWSKQNVSGYLSAYTAGFRPLNGLSNNAWQTQRNQRLTKPTFIKVKLNNIRTRIINADTAKVTFNQTYQSNTFKDTSKKQILLTRVNNAWRIKEERSL</sequence>
<dbReference type="PROSITE" id="PS50005">
    <property type="entry name" value="TPR"/>
    <property type="match status" value="1"/>
</dbReference>
<gene>
    <name evidence="5" type="ORF">NEJAP_2982</name>
</gene>
<keyword evidence="6" id="KW-1185">Reference proteome</keyword>
<dbReference type="PANTHER" id="PTHR44943">
    <property type="entry name" value="CELLULOSE SYNTHASE OPERON PROTEIN C"/>
    <property type="match status" value="1"/>
</dbReference>
<dbReference type="InterPro" id="IPR032710">
    <property type="entry name" value="NTF2-like_dom_sf"/>
</dbReference>
<evidence type="ECO:0000313" key="5">
    <source>
        <dbReference type="EMBL" id="BBB30921.1"/>
    </source>
</evidence>
<dbReference type="EMBL" id="AP014546">
    <property type="protein sequence ID" value="BBB30921.1"/>
    <property type="molecule type" value="Genomic_DNA"/>
</dbReference>
<organism evidence="5 6">
    <name type="scientific">Neptunomonas japonica JAMM 1380</name>
    <dbReference type="NCBI Taxonomy" id="1441457"/>
    <lineage>
        <taxon>Bacteria</taxon>
        <taxon>Pseudomonadati</taxon>
        <taxon>Pseudomonadota</taxon>
        <taxon>Gammaproteobacteria</taxon>
        <taxon>Oceanospirillales</taxon>
        <taxon>Oceanospirillaceae</taxon>
        <taxon>Neptunomonas</taxon>
    </lineage>
</organism>
<dbReference type="PANTHER" id="PTHR44943:SF8">
    <property type="entry name" value="TPR REPEAT-CONTAINING PROTEIN MJ0263"/>
    <property type="match status" value="1"/>
</dbReference>
<feature type="repeat" description="TPR" evidence="3">
    <location>
        <begin position="182"/>
        <end position="215"/>
    </location>
</feature>
<evidence type="ECO:0000256" key="1">
    <source>
        <dbReference type="ARBA" id="ARBA00022737"/>
    </source>
</evidence>
<protein>
    <recommendedName>
        <fullName evidence="4">Cds6 C-terminal domain-containing protein</fullName>
    </recommendedName>
</protein>
<dbReference type="SUPFAM" id="SSF54427">
    <property type="entry name" value="NTF2-like"/>
    <property type="match status" value="1"/>
</dbReference>
<dbReference type="Pfam" id="PF14559">
    <property type="entry name" value="TPR_19"/>
    <property type="match status" value="1"/>
</dbReference>